<evidence type="ECO:0000313" key="6">
    <source>
        <dbReference type="EMBL" id="SFR43845.1"/>
    </source>
</evidence>
<name>A0A1I6GNP3_9RHOB</name>
<evidence type="ECO:0000313" key="7">
    <source>
        <dbReference type="Proteomes" id="UP000199478"/>
    </source>
</evidence>
<sequence length="260" mass="27918">MGVVTGDGTVGKALTVLDQVAGIGRPVRMRELLETSEFPKPTLHRLLQTLTNQGMLTYDPDAQTYAPGIRLVRMAHIAWSQASLAPIARPHIDALAANLREAVHVAQIDNGQVVFVDKRQASTKFSTLAQAGQVAPAYCTGVGKAILAFLPKPELKQALQLQAFHRYTPATHTNAETLKAELATIRKDGIAYDREEHAQGIISIAAPILTPANRVVGAMSIATATNRHSLDGLEAFRPALVECAQKIGAEAQSWQPPSLP</sequence>
<dbReference type="SUPFAM" id="SSF55781">
    <property type="entry name" value="GAF domain-like"/>
    <property type="match status" value="1"/>
</dbReference>
<dbReference type="SMART" id="SM00346">
    <property type="entry name" value="HTH_ICLR"/>
    <property type="match status" value="1"/>
</dbReference>
<dbReference type="STRING" id="390270.SAMN04488005_1959"/>
<evidence type="ECO:0000259" key="4">
    <source>
        <dbReference type="PROSITE" id="PS51077"/>
    </source>
</evidence>
<dbReference type="GO" id="GO:0045892">
    <property type="term" value="P:negative regulation of DNA-templated transcription"/>
    <property type="evidence" value="ECO:0007669"/>
    <property type="project" value="TreeGrafter"/>
</dbReference>
<dbReference type="InterPro" id="IPR050707">
    <property type="entry name" value="HTH_MetabolicPath_Reg"/>
</dbReference>
<keyword evidence="7" id="KW-1185">Reference proteome</keyword>
<evidence type="ECO:0000256" key="2">
    <source>
        <dbReference type="ARBA" id="ARBA00023125"/>
    </source>
</evidence>
<dbReference type="InterPro" id="IPR036390">
    <property type="entry name" value="WH_DNA-bd_sf"/>
</dbReference>
<dbReference type="Gene3D" id="1.10.10.10">
    <property type="entry name" value="Winged helix-like DNA-binding domain superfamily/Winged helix DNA-binding domain"/>
    <property type="match status" value="1"/>
</dbReference>
<dbReference type="Pfam" id="PF01614">
    <property type="entry name" value="IclR_C"/>
    <property type="match status" value="1"/>
</dbReference>
<dbReference type="PROSITE" id="PS51078">
    <property type="entry name" value="ICLR_ED"/>
    <property type="match status" value="1"/>
</dbReference>
<dbReference type="PANTHER" id="PTHR30136">
    <property type="entry name" value="HELIX-TURN-HELIX TRANSCRIPTIONAL REGULATOR, ICLR FAMILY"/>
    <property type="match status" value="1"/>
</dbReference>
<dbReference type="InterPro" id="IPR005471">
    <property type="entry name" value="Tscrpt_reg_IclR_N"/>
</dbReference>
<dbReference type="InterPro" id="IPR036388">
    <property type="entry name" value="WH-like_DNA-bd_sf"/>
</dbReference>
<dbReference type="RefSeq" id="WP_090199413.1">
    <property type="nucleotide sequence ID" value="NZ_FOYP01000001.1"/>
</dbReference>
<keyword evidence="3" id="KW-0804">Transcription</keyword>
<evidence type="ECO:0000256" key="3">
    <source>
        <dbReference type="ARBA" id="ARBA00023163"/>
    </source>
</evidence>
<dbReference type="SUPFAM" id="SSF46785">
    <property type="entry name" value="Winged helix' DNA-binding domain"/>
    <property type="match status" value="1"/>
</dbReference>
<evidence type="ECO:0000259" key="5">
    <source>
        <dbReference type="PROSITE" id="PS51078"/>
    </source>
</evidence>
<protein>
    <submittedName>
        <fullName evidence="6">Transcriptional regulator, IclR family</fullName>
    </submittedName>
</protein>
<feature type="domain" description="IclR-ED" evidence="5">
    <location>
        <begin position="70"/>
        <end position="253"/>
    </location>
</feature>
<keyword evidence="2" id="KW-0238">DNA-binding</keyword>
<organism evidence="6 7">
    <name type="scientific">Yoonia tamlensis</name>
    <dbReference type="NCBI Taxonomy" id="390270"/>
    <lineage>
        <taxon>Bacteria</taxon>
        <taxon>Pseudomonadati</taxon>
        <taxon>Pseudomonadota</taxon>
        <taxon>Alphaproteobacteria</taxon>
        <taxon>Rhodobacterales</taxon>
        <taxon>Paracoccaceae</taxon>
        <taxon>Yoonia</taxon>
    </lineage>
</organism>
<dbReference type="PANTHER" id="PTHR30136:SF35">
    <property type="entry name" value="HTH-TYPE TRANSCRIPTIONAL REGULATOR RV1719"/>
    <property type="match status" value="1"/>
</dbReference>
<feature type="domain" description="HTH iclR-type" evidence="4">
    <location>
        <begin position="7"/>
        <end position="69"/>
    </location>
</feature>
<dbReference type="Proteomes" id="UP000199478">
    <property type="component" value="Unassembled WGS sequence"/>
</dbReference>
<proteinExistence type="predicted"/>
<dbReference type="Gene3D" id="3.30.450.40">
    <property type="match status" value="1"/>
</dbReference>
<dbReference type="InterPro" id="IPR029016">
    <property type="entry name" value="GAF-like_dom_sf"/>
</dbReference>
<keyword evidence="1" id="KW-0805">Transcription regulation</keyword>
<dbReference type="OrthoDB" id="6057486at2"/>
<dbReference type="GO" id="GO:0003677">
    <property type="term" value="F:DNA binding"/>
    <property type="evidence" value="ECO:0007669"/>
    <property type="project" value="UniProtKB-KW"/>
</dbReference>
<reference evidence="7" key="1">
    <citation type="submission" date="2016-10" db="EMBL/GenBank/DDBJ databases">
        <authorList>
            <person name="Varghese N."/>
            <person name="Submissions S."/>
        </authorList>
    </citation>
    <scope>NUCLEOTIDE SEQUENCE [LARGE SCALE GENOMIC DNA]</scope>
    <source>
        <strain evidence="7">DSM 26879</strain>
    </source>
</reference>
<dbReference type="AlphaFoldDB" id="A0A1I6GNP3"/>
<dbReference type="Pfam" id="PF09339">
    <property type="entry name" value="HTH_IclR"/>
    <property type="match status" value="1"/>
</dbReference>
<gene>
    <name evidence="6" type="ORF">SAMN04488005_1959</name>
</gene>
<evidence type="ECO:0000256" key="1">
    <source>
        <dbReference type="ARBA" id="ARBA00023015"/>
    </source>
</evidence>
<dbReference type="PROSITE" id="PS51077">
    <property type="entry name" value="HTH_ICLR"/>
    <property type="match status" value="1"/>
</dbReference>
<dbReference type="GO" id="GO:0003700">
    <property type="term" value="F:DNA-binding transcription factor activity"/>
    <property type="evidence" value="ECO:0007669"/>
    <property type="project" value="TreeGrafter"/>
</dbReference>
<dbReference type="InterPro" id="IPR014757">
    <property type="entry name" value="Tscrpt_reg_IclR_C"/>
</dbReference>
<accession>A0A1I6GNP3</accession>
<dbReference type="EMBL" id="FOYP01000001">
    <property type="protein sequence ID" value="SFR43845.1"/>
    <property type="molecule type" value="Genomic_DNA"/>
</dbReference>